<sequence length="897" mass="97801">MGSLKALQEWCRLQCQGYSGVEVRDMSASFRDGLAFCAIIHRHRPDLIDFDSLSEENVYENNRLAFEVAESQLGIPALLDPEDMVSMKVPDRLSIITYVSQYYNFFNDRSTANPPSVKRLAPAGQTEPALKKPLGPKDSDATENESVQPAQTAGVEPAAKRSTLSSTCSACHKHVHLVQRFLVDGKLYHRNCFRCTKCHSTLLPGSYKLGTDLGALVCSHHLSKQTPPTQNGASEVGKKEIQPARTGGSTSLNTAPNTGGQENTPPSEEQSRDSVGAALAEAGAEDKPTEADRQRESEEKSRSSSPPNPFEESDEEETQSVTEEGPQTVVHSMTNGELPSTPENPLESSSRPVPAPRKVSEAVPPPRPAPRARLSQRANTVGEHQKPPTPPKPRERSESPASGSHKPKDPPWLVLVQSEQKKKKARPPPPPGPATPSNTSLSTLQGEGSSRPSSPSHPSNPFEEDDDNDEGKEEEGGEGVAVPPSVSANHPWYRISQAPDLGDGDTSPQRSSPSTSASPGSAKSKKRPAPRAPKLPARTQACPPSQASSCSPSPALSTESLSSCSDHGSSPLPLGGSATSVQEQSFTKSVSEPSIASSDDTSVPSSSPADSRHTANARPHSTAVTANASSAPNTPQTNRSSDGLRPKAPPPRPSTTPSPLVAQSPKKICKENPFNRKASPSPAKTPARPPMGPRPARPPAPGYGFPLIKRKVQSDDYIPVEDIHGEMAQLEKQLDELELRGVELEKKLRSNPSDEDEEHLLVDWFTLIHDKHLLIRREAELVYTAKQQNLEERQADVEYELRCLLNKPEKDWTEEDKSREQELMADLVTIIEQRNQIVNSMDQDRQREEEEDKLMQAMLKKKDFHRDPDTGDQQKRKGAKFKPIKALKLLSHKKEKS</sequence>
<feature type="compositionally biased region" description="Polar residues" evidence="18">
    <location>
        <begin position="247"/>
        <end position="268"/>
    </location>
</feature>
<dbReference type="GO" id="GO:0046872">
    <property type="term" value="F:metal ion binding"/>
    <property type="evidence" value="ECO:0007669"/>
    <property type="project" value="UniProtKB-KW"/>
</dbReference>
<dbReference type="SMART" id="SM01203">
    <property type="entry name" value="DUF3585"/>
    <property type="match status" value="1"/>
</dbReference>
<evidence type="ECO:0000256" key="11">
    <source>
        <dbReference type="ARBA" id="ARBA00023038"/>
    </source>
</evidence>
<evidence type="ECO:0000256" key="2">
    <source>
        <dbReference type="ARBA" id="ARBA00004202"/>
    </source>
</evidence>
<keyword evidence="7" id="KW-0597">Phosphoprotein</keyword>
<feature type="compositionally biased region" description="Acidic residues" evidence="18">
    <location>
        <begin position="462"/>
        <end position="477"/>
    </location>
</feature>
<evidence type="ECO:0000256" key="3">
    <source>
        <dbReference type="ARBA" id="ARBA00004245"/>
    </source>
</evidence>
<dbReference type="InterPro" id="IPR036872">
    <property type="entry name" value="CH_dom_sf"/>
</dbReference>
<evidence type="ECO:0000259" key="19">
    <source>
        <dbReference type="PROSITE" id="PS50021"/>
    </source>
</evidence>
<dbReference type="SMART" id="SM00132">
    <property type="entry name" value="LIM"/>
    <property type="match status" value="1"/>
</dbReference>
<dbReference type="GO" id="GO:0005886">
    <property type="term" value="C:plasma membrane"/>
    <property type="evidence" value="ECO:0007669"/>
    <property type="project" value="UniProtKB-SubCell"/>
</dbReference>
<organism evidence="22 23">
    <name type="scientific">Oryzias latipes</name>
    <name type="common">Japanese rice fish</name>
    <name type="synonym">Japanese killifish</name>
    <dbReference type="NCBI Taxonomy" id="8090"/>
    <lineage>
        <taxon>Eukaryota</taxon>
        <taxon>Metazoa</taxon>
        <taxon>Chordata</taxon>
        <taxon>Craniata</taxon>
        <taxon>Vertebrata</taxon>
        <taxon>Euteleostomi</taxon>
        <taxon>Actinopterygii</taxon>
        <taxon>Neopterygii</taxon>
        <taxon>Teleostei</taxon>
        <taxon>Neoteleostei</taxon>
        <taxon>Acanthomorphata</taxon>
        <taxon>Ovalentaria</taxon>
        <taxon>Atherinomorphae</taxon>
        <taxon>Beloniformes</taxon>
        <taxon>Adrianichthyidae</taxon>
        <taxon>Oryziinae</taxon>
        <taxon>Oryzias</taxon>
    </lineage>
</organism>
<keyword evidence="13" id="KW-0472">Membrane</keyword>
<feature type="compositionally biased region" description="Polar residues" evidence="18">
    <location>
        <begin position="577"/>
        <end position="592"/>
    </location>
</feature>
<dbReference type="InterPro" id="IPR022735">
    <property type="entry name" value="bMERB_dom"/>
</dbReference>
<keyword evidence="6" id="KW-0963">Cytoplasm</keyword>
<dbReference type="Pfam" id="PF12130">
    <property type="entry name" value="bMERB_dom"/>
    <property type="match status" value="1"/>
</dbReference>
<dbReference type="PANTHER" id="PTHR23167">
    <property type="entry name" value="CALPONIN HOMOLOGY DOMAIN-CONTAINING PROTEIN DDB_G0272472-RELATED"/>
    <property type="match status" value="1"/>
</dbReference>
<evidence type="ECO:0000256" key="8">
    <source>
        <dbReference type="ARBA" id="ARBA00022723"/>
    </source>
</evidence>
<dbReference type="Gene3D" id="2.10.110.10">
    <property type="entry name" value="Cysteine Rich Protein"/>
    <property type="match status" value="1"/>
</dbReference>
<dbReference type="PROSITE" id="PS51848">
    <property type="entry name" value="BMERB"/>
    <property type="match status" value="1"/>
</dbReference>
<keyword evidence="10 16" id="KW-0862">Zinc</keyword>
<dbReference type="GO" id="GO:0042995">
    <property type="term" value="C:cell projection"/>
    <property type="evidence" value="ECO:0007669"/>
    <property type="project" value="UniProtKB-SubCell"/>
</dbReference>
<evidence type="ECO:0000256" key="16">
    <source>
        <dbReference type="PROSITE-ProRule" id="PRU00125"/>
    </source>
</evidence>
<feature type="compositionally biased region" description="Low complexity" evidence="18">
    <location>
        <begin position="594"/>
        <end position="609"/>
    </location>
</feature>
<evidence type="ECO:0000313" key="22">
    <source>
        <dbReference type="Ensembl" id="ENSORLP00000017195.2"/>
    </source>
</evidence>
<evidence type="ECO:0000256" key="6">
    <source>
        <dbReference type="ARBA" id="ARBA00022490"/>
    </source>
</evidence>
<dbReference type="GO" id="GO:0005856">
    <property type="term" value="C:cytoskeleton"/>
    <property type="evidence" value="ECO:0007669"/>
    <property type="project" value="UniProtKB-SubCell"/>
</dbReference>
<dbReference type="Gene3D" id="1.10.418.10">
    <property type="entry name" value="Calponin-like domain"/>
    <property type="match status" value="1"/>
</dbReference>
<evidence type="ECO:0000259" key="21">
    <source>
        <dbReference type="PROSITE" id="PS51848"/>
    </source>
</evidence>
<feature type="compositionally biased region" description="Polar residues" evidence="18">
    <location>
        <begin position="329"/>
        <end position="351"/>
    </location>
</feature>
<dbReference type="Ensembl" id="ENSORLT00000017196.2">
    <property type="protein sequence ID" value="ENSORLP00000017195.2"/>
    <property type="gene ID" value="ENSORLG00000013708.2"/>
</dbReference>
<dbReference type="PROSITE" id="PS50021">
    <property type="entry name" value="CH"/>
    <property type="match status" value="1"/>
</dbReference>
<dbReference type="Proteomes" id="UP000001038">
    <property type="component" value="Chromosome 1"/>
</dbReference>
<feature type="region of interest" description="Disordered" evidence="18">
    <location>
        <begin position="224"/>
        <end position="707"/>
    </location>
</feature>
<evidence type="ECO:0000259" key="20">
    <source>
        <dbReference type="PROSITE" id="PS50023"/>
    </source>
</evidence>
<evidence type="ECO:0000256" key="4">
    <source>
        <dbReference type="ARBA" id="ARBA00004316"/>
    </source>
</evidence>
<feature type="region of interest" description="Disordered" evidence="18">
    <location>
        <begin position="114"/>
        <end position="158"/>
    </location>
</feature>
<dbReference type="HOGENOM" id="CLU_015382_1_0_1"/>
<gene>
    <name evidence="22" type="primary">micall1a</name>
</gene>
<reference evidence="22 23" key="1">
    <citation type="journal article" date="2007" name="Nature">
        <title>The medaka draft genome and insights into vertebrate genome evolution.</title>
        <authorList>
            <person name="Kasahara M."/>
            <person name="Naruse K."/>
            <person name="Sasaki S."/>
            <person name="Nakatani Y."/>
            <person name="Qu W."/>
            <person name="Ahsan B."/>
            <person name="Yamada T."/>
            <person name="Nagayasu Y."/>
            <person name="Doi K."/>
            <person name="Kasai Y."/>
            <person name="Jindo T."/>
            <person name="Kobayashi D."/>
            <person name="Shimada A."/>
            <person name="Toyoda A."/>
            <person name="Kuroki Y."/>
            <person name="Fujiyama A."/>
            <person name="Sasaki T."/>
            <person name="Shimizu A."/>
            <person name="Asakawa S."/>
            <person name="Shimizu N."/>
            <person name="Hashimoto S."/>
            <person name="Yang J."/>
            <person name="Lee Y."/>
            <person name="Matsushima K."/>
            <person name="Sugano S."/>
            <person name="Sakaizumi M."/>
            <person name="Narita T."/>
            <person name="Ohishi K."/>
            <person name="Haga S."/>
            <person name="Ohta F."/>
            <person name="Nomoto H."/>
            <person name="Nogata K."/>
            <person name="Morishita T."/>
            <person name="Endo T."/>
            <person name="Shin-I T."/>
            <person name="Takeda H."/>
            <person name="Morishita S."/>
            <person name="Kohara Y."/>
        </authorList>
    </citation>
    <scope>NUCLEOTIDE SEQUENCE [LARGE SCALE GENOMIC DNA]</scope>
    <source>
        <strain evidence="22 23">Hd-rR</strain>
    </source>
</reference>
<dbReference type="FunFam" id="1.10.418.10:FF:000055">
    <property type="entry name" value="MICAL-like protein 2"/>
    <property type="match status" value="1"/>
</dbReference>
<dbReference type="Bgee" id="ENSORLG00000013708">
    <property type="expression patterns" value="Expressed in testis and 14 other cell types or tissues"/>
</dbReference>
<feature type="compositionally biased region" description="Polar residues" evidence="18">
    <location>
        <begin position="437"/>
        <end position="448"/>
    </location>
</feature>
<dbReference type="InterPro" id="IPR001781">
    <property type="entry name" value="Znf_LIM"/>
</dbReference>
<feature type="compositionally biased region" description="Basic and acidic residues" evidence="18">
    <location>
        <begin position="860"/>
        <end position="875"/>
    </location>
</feature>
<evidence type="ECO:0000256" key="1">
    <source>
        <dbReference type="ARBA" id="ARBA00004172"/>
    </source>
</evidence>
<proteinExistence type="predicted"/>
<feature type="region of interest" description="Disordered" evidence="18">
    <location>
        <begin position="840"/>
        <end position="897"/>
    </location>
</feature>
<evidence type="ECO:0000256" key="18">
    <source>
        <dbReference type="SAM" id="MobiDB-lite"/>
    </source>
</evidence>
<dbReference type="PANTHER" id="PTHR23167:SF89">
    <property type="entry name" value="MICAL-LIKE PROTEIN 1"/>
    <property type="match status" value="1"/>
</dbReference>
<feature type="compositionally biased region" description="Low complexity" evidence="18">
    <location>
        <begin position="532"/>
        <end position="555"/>
    </location>
</feature>
<dbReference type="Pfam" id="PF00307">
    <property type="entry name" value="CH"/>
    <property type="match status" value="1"/>
</dbReference>
<evidence type="ECO:0000256" key="12">
    <source>
        <dbReference type="ARBA" id="ARBA00023054"/>
    </source>
</evidence>
<feature type="domain" description="LIM zinc-binding" evidence="20">
    <location>
        <begin position="166"/>
        <end position="228"/>
    </location>
</feature>
<evidence type="ECO:0000313" key="23">
    <source>
        <dbReference type="Proteomes" id="UP000001038"/>
    </source>
</evidence>
<dbReference type="GeneTree" id="ENSGT00940000156057"/>
<dbReference type="SUPFAM" id="SSF57716">
    <property type="entry name" value="Glucocorticoid receptor-like (DNA-binding domain)"/>
    <property type="match status" value="1"/>
</dbReference>
<accession>H2MF26</accession>
<dbReference type="InParanoid" id="H2MF26"/>
<evidence type="ECO:0000256" key="15">
    <source>
        <dbReference type="ARBA" id="ARBA00023273"/>
    </source>
</evidence>
<feature type="compositionally biased region" description="Basic residues" evidence="18">
    <location>
        <begin position="876"/>
        <end position="897"/>
    </location>
</feature>
<evidence type="ECO:0000256" key="5">
    <source>
        <dbReference type="ARBA" id="ARBA00022475"/>
    </source>
</evidence>
<dbReference type="PROSITE" id="PS00478">
    <property type="entry name" value="LIM_DOMAIN_1"/>
    <property type="match status" value="1"/>
</dbReference>
<feature type="compositionally biased region" description="Basic and acidic residues" evidence="18">
    <location>
        <begin position="284"/>
        <end position="302"/>
    </location>
</feature>
<dbReference type="SUPFAM" id="SSF47576">
    <property type="entry name" value="Calponin-homology domain, CH-domain"/>
    <property type="match status" value="1"/>
</dbReference>
<feature type="domain" description="Calponin-homology (CH)" evidence="19">
    <location>
        <begin position="1"/>
        <end position="107"/>
    </location>
</feature>
<dbReference type="SMART" id="SM00033">
    <property type="entry name" value="CH"/>
    <property type="match status" value="1"/>
</dbReference>
<evidence type="ECO:0000256" key="10">
    <source>
        <dbReference type="ARBA" id="ARBA00022833"/>
    </source>
</evidence>
<feature type="compositionally biased region" description="Low complexity" evidence="18">
    <location>
        <begin position="506"/>
        <end position="522"/>
    </location>
</feature>
<keyword evidence="5" id="KW-1003">Cell membrane</keyword>
<feature type="compositionally biased region" description="Polar residues" evidence="18">
    <location>
        <begin position="622"/>
        <end position="641"/>
    </location>
</feature>
<dbReference type="InterPro" id="IPR001715">
    <property type="entry name" value="CH_dom"/>
</dbReference>
<protein>
    <submittedName>
        <fullName evidence="22">MICAL-like 1a</fullName>
    </submittedName>
</protein>
<feature type="compositionally biased region" description="Low complexity" evidence="18">
    <location>
        <begin position="449"/>
        <end position="461"/>
    </location>
</feature>
<dbReference type="GO" id="GO:0055037">
    <property type="term" value="C:recycling endosome"/>
    <property type="evidence" value="ECO:0007669"/>
    <property type="project" value="UniProtKB-SubCell"/>
</dbReference>
<name>H2MF26_ORYLA</name>
<keyword evidence="23" id="KW-1185">Reference proteome</keyword>
<keyword evidence="9" id="KW-0967">Endosome</keyword>
<dbReference type="Pfam" id="PF00412">
    <property type="entry name" value="LIM"/>
    <property type="match status" value="1"/>
</dbReference>
<evidence type="ECO:0000256" key="9">
    <source>
        <dbReference type="ARBA" id="ARBA00022753"/>
    </source>
</evidence>
<dbReference type="CDD" id="cd21253">
    <property type="entry name" value="CH_MICALL2"/>
    <property type="match status" value="1"/>
</dbReference>
<reference evidence="22" key="2">
    <citation type="submission" date="2025-08" db="UniProtKB">
        <authorList>
            <consortium name="Ensembl"/>
        </authorList>
    </citation>
    <scope>IDENTIFICATION</scope>
    <source>
        <strain evidence="22">Hd-rR</strain>
    </source>
</reference>
<feature type="compositionally biased region" description="Polar residues" evidence="18">
    <location>
        <begin position="556"/>
        <end position="568"/>
    </location>
</feature>
<feature type="compositionally biased region" description="Pro residues" evidence="18">
    <location>
        <begin position="687"/>
        <end position="701"/>
    </location>
</feature>
<dbReference type="STRING" id="8090.ENSORLP00000017195"/>
<dbReference type="CDD" id="cd09444">
    <property type="entry name" value="LIM_Mical_like_1"/>
    <property type="match status" value="1"/>
</dbReference>
<keyword evidence="15" id="KW-0966">Cell projection</keyword>
<keyword evidence="8 16" id="KW-0479">Metal-binding</keyword>
<feature type="compositionally biased region" description="Polar residues" evidence="18">
    <location>
        <begin position="224"/>
        <end position="233"/>
    </location>
</feature>
<keyword evidence="12 17" id="KW-0175">Coiled coil</keyword>
<dbReference type="AlphaFoldDB" id="H2MF26"/>
<feature type="domain" description="BMERB" evidence="21">
    <location>
        <begin position="710"/>
        <end position="857"/>
    </location>
</feature>
<feature type="compositionally biased region" description="Pro residues" evidence="18">
    <location>
        <begin position="647"/>
        <end position="656"/>
    </location>
</feature>
<keyword evidence="11 16" id="KW-0440">LIM domain</keyword>
<reference evidence="22" key="3">
    <citation type="submission" date="2025-09" db="UniProtKB">
        <authorList>
            <consortium name="Ensembl"/>
        </authorList>
    </citation>
    <scope>IDENTIFICATION</scope>
    <source>
        <strain evidence="22">Hd-rR</strain>
    </source>
</reference>
<evidence type="ECO:0000256" key="17">
    <source>
        <dbReference type="SAM" id="Coils"/>
    </source>
</evidence>
<dbReference type="eggNOG" id="ENOG502QWQX">
    <property type="taxonomic scope" value="Eukaryota"/>
</dbReference>
<feature type="coiled-coil region" evidence="17">
    <location>
        <begin position="720"/>
        <end position="747"/>
    </location>
</feature>
<evidence type="ECO:0000256" key="7">
    <source>
        <dbReference type="ARBA" id="ARBA00022553"/>
    </source>
</evidence>
<dbReference type="FunCoup" id="H2MF26">
    <property type="interactions" value="748"/>
</dbReference>
<dbReference type="PROSITE" id="PS50023">
    <property type="entry name" value="LIM_DOMAIN_2"/>
    <property type="match status" value="1"/>
</dbReference>
<dbReference type="InterPro" id="IPR050540">
    <property type="entry name" value="F-actin_Monoox_Mical"/>
</dbReference>
<evidence type="ECO:0000256" key="13">
    <source>
        <dbReference type="ARBA" id="ARBA00023136"/>
    </source>
</evidence>
<comment type="subcellular location">
    <subcellularLocation>
        <location evidence="2">Cell membrane</location>
        <topology evidence="2">Peripheral membrane protein</topology>
    </subcellularLocation>
    <subcellularLocation>
        <location evidence="4">Cell projection</location>
    </subcellularLocation>
    <subcellularLocation>
        <location evidence="3">Cytoplasm</location>
        <location evidence="3">Cytoskeleton</location>
    </subcellularLocation>
    <subcellularLocation>
        <location evidence="1">Recycling endosome</location>
    </subcellularLocation>
</comment>
<evidence type="ECO:0000256" key="14">
    <source>
        <dbReference type="ARBA" id="ARBA00023212"/>
    </source>
</evidence>
<keyword evidence="14" id="KW-0206">Cytoskeleton</keyword>